<accession>A0AAD9IFJ7</accession>
<feature type="domain" description="DDB1- and CUL4-associated factor 12 beta-propeller" evidence="2">
    <location>
        <begin position="3"/>
        <end position="353"/>
    </location>
</feature>
<dbReference type="EMBL" id="JASFZW010000009">
    <property type="protein sequence ID" value="KAK2076678.1"/>
    <property type="molecule type" value="Genomic_DNA"/>
</dbReference>
<gene>
    <name evidence="3" type="ORF">QBZ16_005438</name>
</gene>
<evidence type="ECO:0000313" key="4">
    <source>
        <dbReference type="Proteomes" id="UP001255856"/>
    </source>
</evidence>
<comment type="caution">
    <text evidence="3">The sequence shown here is derived from an EMBL/GenBank/DDBJ whole genome shotgun (WGS) entry which is preliminary data.</text>
</comment>
<dbReference type="InterPro" id="IPR036322">
    <property type="entry name" value="WD40_repeat_dom_sf"/>
</dbReference>
<dbReference type="SMART" id="SM00320">
    <property type="entry name" value="WD40"/>
    <property type="match status" value="2"/>
</dbReference>
<dbReference type="Pfam" id="PF23760">
    <property type="entry name" value="Beta-prop_DCAF12"/>
    <property type="match status" value="1"/>
</dbReference>
<keyword evidence="1" id="KW-0853">WD repeat</keyword>
<organism evidence="3 4">
    <name type="scientific">Prototheca wickerhamii</name>
    <dbReference type="NCBI Taxonomy" id="3111"/>
    <lineage>
        <taxon>Eukaryota</taxon>
        <taxon>Viridiplantae</taxon>
        <taxon>Chlorophyta</taxon>
        <taxon>core chlorophytes</taxon>
        <taxon>Trebouxiophyceae</taxon>
        <taxon>Chlorellales</taxon>
        <taxon>Chlorellaceae</taxon>
        <taxon>Prototheca</taxon>
    </lineage>
</organism>
<evidence type="ECO:0000313" key="3">
    <source>
        <dbReference type="EMBL" id="KAK2076678.1"/>
    </source>
</evidence>
<sequence length="354" mass="38573">MHEWEDTNHVLVGTKCNRLLRLDADVGSVQSIPLPPAPPRRRAPYDHEWGHCGIHGLALSPSRDWLAVGGENPADIVILRRGDWRPVATLVGHLDWVFGVTWVSDRHVVTAGRDQSVALWSIDDEATYDDEGPEASPWGAVVAKDWARRGDFRKAFQGKVRDVKYDVSTAIVATLSLEGAVRLHDPAAALTPVRKIKLPIESHRDELACLALTPGFCAIGRQADVVLVDPRARGSAPLRWSSRPTPRVAVQGDSLLSFGTAAGRLCFHDLRYGARGAGSAPAPATLCPPSALARVVDTGAGWVDKNETYWDHFAHTRVPHACYAHAWDPCGARLFACGGPLAFGMRGCYLGLWR</sequence>
<keyword evidence="4" id="KW-1185">Reference proteome</keyword>
<dbReference type="AlphaFoldDB" id="A0AAD9IFJ7"/>
<dbReference type="Proteomes" id="UP001255856">
    <property type="component" value="Unassembled WGS sequence"/>
</dbReference>
<dbReference type="PROSITE" id="PS50082">
    <property type="entry name" value="WD_REPEATS_2"/>
    <property type="match status" value="1"/>
</dbReference>
<proteinExistence type="predicted"/>
<protein>
    <recommendedName>
        <fullName evidence="2">DDB1- and CUL4-associated factor 12 beta-propeller domain-containing protein</fullName>
    </recommendedName>
</protein>
<dbReference type="InterPro" id="IPR001680">
    <property type="entry name" value="WD40_rpt"/>
</dbReference>
<dbReference type="Gene3D" id="2.130.10.10">
    <property type="entry name" value="YVTN repeat-like/Quinoprotein amine dehydrogenase"/>
    <property type="match status" value="1"/>
</dbReference>
<evidence type="ECO:0000259" key="2">
    <source>
        <dbReference type="Pfam" id="PF23760"/>
    </source>
</evidence>
<reference evidence="3" key="1">
    <citation type="submission" date="2021-01" db="EMBL/GenBank/DDBJ databases">
        <authorList>
            <person name="Eckstrom K.M.E."/>
        </authorList>
    </citation>
    <scope>NUCLEOTIDE SEQUENCE</scope>
    <source>
        <strain evidence="3">UVCC 0001</strain>
    </source>
</reference>
<feature type="repeat" description="WD" evidence="1">
    <location>
        <begin position="90"/>
        <end position="130"/>
    </location>
</feature>
<name>A0AAD9IFJ7_PROWI</name>
<dbReference type="InterPro" id="IPR056151">
    <property type="entry name" value="Beta-prop_DCAF12"/>
</dbReference>
<dbReference type="SUPFAM" id="SSF50978">
    <property type="entry name" value="WD40 repeat-like"/>
    <property type="match status" value="1"/>
</dbReference>
<dbReference type="InterPro" id="IPR015943">
    <property type="entry name" value="WD40/YVTN_repeat-like_dom_sf"/>
</dbReference>
<evidence type="ECO:0000256" key="1">
    <source>
        <dbReference type="PROSITE-ProRule" id="PRU00221"/>
    </source>
</evidence>